<sequence>MVWPREWNVADARSLSLQGSESNDVRFGFAATALRCAPSHFYDGAPRFLAAHLHGRRSAGLRSMNQLA</sequence>
<protein>
    <submittedName>
        <fullName evidence="1">Uncharacterized protein</fullName>
    </submittedName>
</protein>
<name>A0A246HKR7_STEMA</name>
<accession>A0A246HKR7</accession>
<dbReference type="AlphaFoldDB" id="A0A246HKR7"/>
<reference evidence="1 2" key="1">
    <citation type="submission" date="2017-06" db="EMBL/GenBank/DDBJ databases">
        <authorList>
            <person name="Kim H.J."/>
            <person name="Triplett B.A."/>
        </authorList>
    </citation>
    <scope>NUCLEOTIDE SEQUENCE [LARGE SCALE GENOMIC DNA]</scope>
    <source>
        <strain evidence="1 2">13146</strain>
    </source>
</reference>
<organism evidence="1 2">
    <name type="scientific">Stenotrophomonas maltophilia</name>
    <name type="common">Pseudomonas maltophilia</name>
    <name type="synonym">Xanthomonas maltophilia</name>
    <dbReference type="NCBI Taxonomy" id="40324"/>
    <lineage>
        <taxon>Bacteria</taxon>
        <taxon>Pseudomonadati</taxon>
        <taxon>Pseudomonadota</taxon>
        <taxon>Gammaproteobacteria</taxon>
        <taxon>Lysobacterales</taxon>
        <taxon>Lysobacteraceae</taxon>
        <taxon>Stenotrophomonas</taxon>
        <taxon>Stenotrophomonas maltophilia group</taxon>
    </lineage>
</organism>
<evidence type="ECO:0000313" key="1">
    <source>
        <dbReference type="EMBL" id="OWQ52272.1"/>
    </source>
</evidence>
<gene>
    <name evidence="1" type="ORF">CEE60_13200</name>
</gene>
<proteinExistence type="predicted"/>
<evidence type="ECO:0000313" key="2">
    <source>
        <dbReference type="Proteomes" id="UP000198157"/>
    </source>
</evidence>
<dbReference type="Proteomes" id="UP000198157">
    <property type="component" value="Unassembled WGS sequence"/>
</dbReference>
<comment type="caution">
    <text evidence="1">The sequence shown here is derived from an EMBL/GenBank/DDBJ whole genome shotgun (WGS) entry which is preliminary data.</text>
</comment>
<dbReference type="EMBL" id="NIVS01000032">
    <property type="protein sequence ID" value="OWQ52272.1"/>
    <property type="molecule type" value="Genomic_DNA"/>
</dbReference>